<evidence type="ECO:0000256" key="1">
    <source>
        <dbReference type="ARBA" id="ARBA00001962"/>
    </source>
</evidence>
<evidence type="ECO:0000256" key="14">
    <source>
        <dbReference type="ARBA" id="ARBA00023221"/>
    </source>
</evidence>
<evidence type="ECO:0000313" key="24">
    <source>
        <dbReference type="Proteomes" id="UP000215506"/>
    </source>
</evidence>
<keyword evidence="24" id="KW-1185">Reference proteome</keyword>
<dbReference type="GO" id="GO:0004497">
    <property type="term" value="F:monooxygenase activity"/>
    <property type="evidence" value="ECO:0007669"/>
    <property type="project" value="UniProtKB-KW"/>
</dbReference>
<keyword evidence="8" id="KW-1133">Transmembrane helix</keyword>
<dbReference type="GO" id="GO:0016042">
    <property type="term" value="P:lipid catabolic process"/>
    <property type="evidence" value="ECO:0007669"/>
    <property type="project" value="UniProtKB-KW"/>
</dbReference>
<evidence type="ECO:0000256" key="18">
    <source>
        <dbReference type="ARBA" id="ARBA00030944"/>
    </source>
</evidence>
<organism evidence="23 24">
    <name type="scientific">Nocardia cerradoensis</name>
    <dbReference type="NCBI Taxonomy" id="85688"/>
    <lineage>
        <taxon>Bacteria</taxon>
        <taxon>Bacillati</taxon>
        <taxon>Actinomycetota</taxon>
        <taxon>Actinomycetes</taxon>
        <taxon>Mycobacteriales</taxon>
        <taxon>Nocardiaceae</taxon>
        <taxon>Nocardia</taxon>
    </lineage>
</organism>
<dbReference type="SUPFAM" id="SSF50022">
    <property type="entry name" value="ISP domain"/>
    <property type="match status" value="1"/>
</dbReference>
<dbReference type="Gene3D" id="2.102.10.10">
    <property type="entry name" value="Rieske [2Fe-2S] iron-sulphur domain"/>
    <property type="match status" value="1"/>
</dbReference>
<keyword evidence="4" id="KW-0812">Transmembrane</keyword>
<sequence>MTELPSARPTGWFQVAWSADLGDGEVKALHYFGTELVAFRGNDCHVRVLDAHCRHLGAHLGHGGCVVGDDIQCPFHGWRWNGEGRNTHIPYHDKPNRVRRVRAWPVTERNESIYIWHDSEGRPPSWEVPDAFPALGDHIARVDYFPLTEQARSRHAGVHVHPQVIAENAVDPWHFRFVHHTPHAPVVLRETVQGARWQSKVGFGRRWSDGVDRAEDTSNTIEILWSGIGLSFNGEVTADGIRVIAICPTPVDDTTTDIFATYWIDKDNGRYDERLAQAKLALPDDIAIWEHQKYMDPPGLAPSEAAGFRRLRTWATRFYPETAPADPNSAAAPV</sequence>
<evidence type="ECO:0000313" key="23">
    <source>
        <dbReference type="EMBL" id="OXR43266.1"/>
    </source>
</evidence>
<dbReference type="InterPro" id="IPR045605">
    <property type="entry name" value="KshA-like_C"/>
</dbReference>
<keyword evidence="6" id="KW-0479">Metal-binding</keyword>
<comment type="caution">
    <text evidence="23">The sequence shown here is derived from an EMBL/GenBank/DDBJ whole genome shotgun (WGS) entry which is preliminary data.</text>
</comment>
<evidence type="ECO:0000256" key="4">
    <source>
        <dbReference type="ARBA" id="ARBA00022692"/>
    </source>
</evidence>
<keyword evidence="9 23" id="KW-0560">Oxidoreductase</keyword>
<dbReference type="InterPro" id="IPR036922">
    <property type="entry name" value="Rieske_2Fe-2S_sf"/>
</dbReference>
<evidence type="ECO:0000256" key="2">
    <source>
        <dbReference type="ARBA" id="ARBA00004370"/>
    </source>
</evidence>
<evidence type="ECO:0000256" key="3">
    <source>
        <dbReference type="ARBA" id="ARBA00004972"/>
    </source>
</evidence>
<keyword evidence="23" id="KW-0503">Monooxygenase</keyword>
<dbReference type="Gene3D" id="3.90.380.10">
    <property type="entry name" value="Naphthalene 1,2-dioxygenase Alpha Subunit, Chain A, domain 1"/>
    <property type="match status" value="1"/>
</dbReference>
<accession>A0A231H392</accession>
<feature type="domain" description="Rieske" evidence="22">
    <location>
        <begin position="13"/>
        <end position="115"/>
    </location>
</feature>
<comment type="subunit">
    <text evidence="19">Homotrimer. The two-component system 3-ketosteroid-9-alpha-monooxygenase is composed of an oxygenase component KshA and a reductase component KshB.</text>
</comment>
<dbReference type="AlphaFoldDB" id="A0A231H392"/>
<name>A0A231H392_9NOCA</name>
<comment type="pathway">
    <text evidence="15">Steroid hormone biosynthesis; dafachronic acid biosynthesis.</text>
</comment>
<dbReference type="PANTHER" id="PTHR21266">
    <property type="entry name" value="IRON-SULFUR DOMAIN CONTAINING PROTEIN"/>
    <property type="match status" value="1"/>
</dbReference>
<dbReference type="EMBL" id="NGAF01000010">
    <property type="protein sequence ID" value="OXR43266.1"/>
    <property type="molecule type" value="Genomic_DNA"/>
</dbReference>
<reference evidence="23 24" key="1">
    <citation type="submission" date="2017-07" db="EMBL/GenBank/DDBJ databases">
        <title>First draft Genome Sequence of Nocardia cerradoensis isolated from human infection.</title>
        <authorList>
            <person name="Carrasco G."/>
        </authorList>
    </citation>
    <scope>NUCLEOTIDE SEQUENCE [LARGE SCALE GENOMIC DNA]</scope>
    <source>
        <strain evidence="23 24">CNM20130759</strain>
    </source>
</reference>
<protein>
    <recommendedName>
        <fullName evidence="17">cholesterol 7-desaturase</fullName>
        <ecNumber evidence="17">1.14.19.21</ecNumber>
    </recommendedName>
    <alternativeName>
        <fullName evidence="18">Rieske-type oxygenase</fullName>
    </alternativeName>
</protein>
<dbReference type="InterPro" id="IPR050584">
    <property type="entry name" value="Cholesterol_7-desaturase"/>
</dbReference>
<evidence type="ECO:0000259" key="22">
    <source>
        <dbReference type="PROSITE" id="PS51296"/>
    </source>
</evidence>
<keyword evidence="14" id="KW-0753">Steroid metabolism</keyword>
<dbReference type="Pfam" id="PF00355">
    <property type="entry name" value="Rieske"/>
    <property type="match status" value="1"/>
</dbReference>
<keyword evidence="5" id="KW-0001">2Fe-2S</keyword>
<evidence type="ECO:0000256" key="9">
    <source>
        <dbReference type="ARBA" id="ARBA00023002"/>
    </source>
</evidence>
<keyword evidence="12" id="KW-0443">Lipid metabolism</keyword>
<comment type="subcellular location">
    <subcellularLocation>
        <location evidence="2">Membrane</location>
    </subcellularLocation>
</comment>
<evidence type="ECO:0000256" key="12">
    <source>
        <dbReference type="ARBA" id="ARBA00023098"/>
    </source>
</evidence>
<evidence type="ECO:0000256" key="6">
    <source>
        <dbReference type="ARBA" id="ARBA00022723"/>
    </source>
</evidence>
<proteinExistence type="inferred from homology"/>
<keyword evidence="11" id="KW-0411">Iron-sulfur</keyword>
<dbReference type="GO" id="GO:0008203">
    <property type="term" value="P:cholesterol metabolic process"/>
    <property type="evidence" value="ECO:0007669"/>
    <property type="project" value="InterPro"/>
</dbReference>
<comment type="cofactor">
    <cofactor evidence="1">
        <name>Fe cation</name>
        <dbReference type="ChEBI" id="CHEBI:24875"/>
    </cofactor>
</comment>
<dbReference type="GO" id="GO:0016020">
    <property type="term" value="C:membrane"/>
    <property type="evidence" value="ECO:0007669"/>
    <property type="project" value="UniProtKB-SubCell"/>
</dbReference>
<evidence type="ECO:0000256" key="13">
    <source>
        <dbReference type="ARBA" id="ARBA00023136"/>
    </source>
</evidence>
<evidence type="ECO:0000256" key="8">
    <source>
        <dbReference type="ARBA" id="ARBA00022989"/>
    </source>
</evidence>
<dbReference type="GO" id="GO:0051537">
    <property type="term" value="F:2 iron, 2 sulfur cluster binding"/>
    <property type="evidence" value="ECO:0007669"/>
    <property type="project" value="UniProtKB-KW"/>
</dbReference>
<evidence type="ECO:0000256" key="5">
    <source>
        <dbReference type="ARBA" id="ARBA00022714"/>
    </source>
</evidence>
<dbReference type="InterPro" id="IPR017941">
    <property type="entry name" value="Rieske_2Fe-2S"/>
</dbReference>
<keyword evidence="13" id="KW-0472">Membrane</keyword>
<comment type="catalytic activity">
    <reaction evidence="20">
        <text>cholesterol + NADH + O2 + H(+) = 7-dehydrocholesterol + NAD(+) + 2 H2O</text>
        <dbReference type="Rhea" id="RHEA:51644"/>
        <dbReference type="ChEBI" id="CHEBI:15377"/>
        <dbReference type="ChEBI" id="CHEBI:15378"/>
        <dbReference type="ChEBI" id="CHEBI:15379"/>
        <dbReference type="ChEBI" id="CHEBI:16113"/>
        <dbReference type="ChEBI" id="CHEBI:17759"/>
        <dbReference type="ChEBI" id="CHEBI:57540"/>
        <dbReference type="ChEBI" id="CHEBI:57945"/>
        <dbReference type="EC" id="1.14.19.21"/>
    </reaction>
    <physiologicalReaction direction="left-to-right" evidence="20">
        <dbReference type="Rhea" id="RHEA:51645"/>
    </physiologicalReaction>
</comment>
<dbReference type="GO" id="GO:0046872">
    <property type="term" value="F:metal ion binding"/>
    <property type="evidence" value="ECO:0007669"/>
    <property type="project" value="UniProtKB-KW"/>
</dbReference>
<dbReference type="SUPFAM" id="SSF55961">
    <property type="entry name" value="Bet v1-like"/>
    <property type="match status" value="1"/>
</dbReference>
<dbReference type="EC" id="1.14.19.21" evidence="17"/>
<dbReference type="Proteomes" id="UP000215506">
    <property type="component" value="Unassembled WGS sequence"/>
</dbReference>
<gene>
    <name evidence="23" type="primary">kshA_5</name>
    <name evidence="23" type="ORF">B7C42_04688</name>
</gene>
<dbReference type="GO" id="GO:0170056">
    <property type="term" value="F:cholesterol 7-desaturase [NAD(P)H] activity"/>
    <property type="evidence" value="ECO:0007669"/>
    <property type="project" value="UniProtKB-EC"/>
</dbReference>
<comment type="pathway">
    <text evidence="3">Hormone biosynthesis.</text>
</comment>
<evidence type="ECO:0000256" key="16">
    <source>
        <dbReference type="ARBA" id="ARBA00025729"/>
    </source>
</evidence>
<dbReference type="Pfam" id="PF19298">
    <property type="entry name" value="KshA_C"/>
    <property type="match status" value="1"/>
</dbReference>
<evidence type="ECO:0000256" key="10">
    <source>
        <dbReference type="ARBA" id="ARBA00023004"/>
    </source>
</evidence>
<dbReference type="GO" id="GO:0005737">
    <property type="term" value="C:cytoplasm"/>
    <property type="evidence" value="ECO:0007669"/>
    <property type="project" value="TreeGrafter"/>
</dbReference>
<keyword evidence="10" id="KW-0408">Iron</keyword>
<evidence type="ECO:0000256" key="15">
    <source>
        <dbReference type="ARBA" id="ARBA00025712"/>
    </source>
</evidence>
<keyword evidence="7" id="KW-0442">Lipid degradation</keyword>
<dbReference type="RefSeq" id="WP_094026532.1">
    <property type="nucleotide sequence ID" value="NZ_NGAF01000010.1"/>
</dbReference>
<evidence type="ECO:0000256" key="7">
    <source>
        <dbReference type="ARBA" id="ARBA00022963"/>
    </source>
</evidence>
<evidence type="ECO:0000256" key="11">
    <source>
        <dbReference type="ARBA" id="ARBA00023014"/>
    </source>
</evidence>
<comment type="similarity">
    <text evidence="16">Belongs to the cholesterol 7-desaturase family.</text>
</comment>
<comment type="catalytic activity">
    <reaction evidence="21">
        <text>cholesterol + NADPH + O2 + H(+) = 7-dehydrocholesterol + NADP(+) + 2 H2O</text>
        <dbReference type="Rhea" id="RHEA:45024"/>
        <dbReference type="ChEBI" id="CHEBI:15377"/>
        <dbReference type="ChEBI" id="CHEBI:15378"/>
        <dbReference type="ChEBI" id="CHEBI:15379"/>
        <dbReference type="ChEBI" id="CHEBI:16113"/>
        <dbReference type="ChEBI" id="CHEBI:17759"/>
        <dbReference type="ChEBI" id="CHEBI:57783"/>
        <dbReference type="ChEBI" id="CHEBI:58349"/>
        <dbReference type="EC" id="1.14.19.21"/>
    </reaction>
    <physiologicalReaction direction="left-to-right" evidence="21">
        <dbReference type="Rhea" id="RHEA:45025"/>
    </physiologicalReaction>
</comment>
<evidence type="ECO:0000256" key="17">
    <source>
        <dbReference type="ARBA" id="ARBA00026095"/>
    </source>
</evidence>
<evidence type="ECO:0000256" key="21">
    <source>
        <dbReference type="ARBA" id="ARBA00049548"/>
    </source>
</evidence>
<dbReference type="PROSITE" id="PS51296">
    <property type="entry name" value="RIESKE"/>
    <property type="match status" value="1"/>
</dbReference>
<evidence type="ECO:0000256" key="20">
    <source>
        <dbReference type="ARBA" id="ARBA00047853"/>
    </source>
</evidence>
<evidence type="ECO:0000256" key="19">
    <source>
        <dbReference type="ARBA" id="ARBA00046982"/>
    </source>
</evidence>
<dbReference type="PANTHER" id="PTHR21266:SF32">
    <property type="entry name" value="CHOLESTEROL 7-DESATURASE NVD"/>
    <property type="match status" value="1"/>
</dbReference>